<feature type="domain" description="CCHC-type" evidence="3">
    <location>
        <begin position="27"/>
        <end position="42"/>
    </location>
</feature>
<organism evidence="4 5">
    <name type="scientific">Capsicum baccatum</name>
    <name type="common">Peruvian pepper</name>
    <dbReference type="NCBI Taxonomy" id="33114"/>
    <lineage>
        <taxon>Eukaryota</taxon>
        <taxon>Viridiplantae</taxon>
        <taxon>Streptophyta</taxon>
        <taxon>Embryophyta</taxon>
        <taxon>Tracheophyta</taxon>
        <taxon>Spermatophyta</taxon>
        <taxon>Magnoliopsida</taxon>
        <taxon>eudicotyledons</taxon>
        <taxon>Gunneridae</taxon>
        <taxon>Pentapetalae</taxon>
        <taxon>asterids</taxon>
        <taxon>lamiids</taxon>
        <taxon>Solanales</taxon>
        <taxon>Solanaceae</taxon>
        <taxon>Solanoideae</taxon>
        <taxon>Capsiceae</taxon>
        <taxon>Capsicum</taxon>
    </lineage>
</organism>
<accession>A0A2G2XE64</accession>
<name>A0A2G2XE64_CAPBA</name>
<evidence type="ECO:0000256" key="2">
    <source>
        <dbReference type="SAM" id="MobiDB-lite"/>
    </source>
</evidence>
<dbReference type="InterPro" id="IPR001878">
    <property type="entry name" value="Znf_CCHC"/>
</dbReference>
<proteinExistence type="predicted"/>
<evidence type="ECO:0000259" key="3">
    <source>
        <dbReference type="PROSITE" id="PS50158"/>
    </source>
</evidence>
<keyword evidence="1" id="KW-0862">Zinc</keyword>
<protein>
    <recommendedName>
        <fullName evidence="3">CCHC-type domain-containing protein</fullName>
    </recommendedName>
</protein>
<dbReference type="GO" id="GO:0003676">
    <property type="term" value="F:nucleic acid binding"/>
    <property type="evidence" value="ECO:0007669"/>
    <property type="project" value="InterPro"/>
</dbReference>
<keyword evidence="1" id="KW-0863">Zinc-finger</keyword>
<dbReference type="PANTHER" id="PTHR35046:SF9">
    <property type="entry name" value="RNA-DIRECTED DNA POLYMERASE"/>
    <property type="match status" value="1"/>
</dbReference>
<reference evidence="4 5" key="1">
    <citation type="journal article" date="2017" name="Genome Biol.">
        <title>New reference genome sequences of hot pepper reveal the massive evolution of plant disease-resistance genes by retroduplication.</title>
        <authorList>
            <person name="Kim S."/>
            <person name="Park J."/>
            <person name="Yeom S.I."/>
            <person name="Kim Y.M."/>
            <person name="Seo E."/>
            <person name="Kim K.T."/>
            <person name="Kim M.S."/>
            <person name="Lee J.M."/>
            <person name="Cheong K."/>
            <person name="Shin H.S."/>
            <person name="Kim S.B."/>
            <person name="Han K."/>
            <person name="Lee J."/>
            <person name="Park M."/>
            <person name="Lee H.A."/>
            <person name="Lee H.Y."/>
            <person name="Lee Y."/>
            <person name="Oh S."/>
            <person name="Lee J.H."/>
            <person name="Choi E."/>
            <person name="Choi E."/>
            <person name="Lee S.E."/>
            <person name="Jeon J."/>
            <person name="Kim H."/>
            <person name="Choi G."/>
            <person name="Song H."/>
            <person name="Lee J."/>
            <person name="Lee S.C."/>
            <person name="Kwon J.K."/>
            <person name="Lee H.Y."/>
            <person name="Koo N."/>
            <person name="Hong Y."/>
            <person name="Kim R.W."/>
            <person name="Kang W.H."/>
            <person name="Huh J.H."/>
            <person name="Kang B.C."/>
            <person name="Yang T.J."/>
            <person name="Lee Y.H."/>
            <person name="Bennetzen J.L."/>
            <person name="Choi D."/>
        </authorList>
    </citation>
    <scope>NUCLEOTIDE SEQUENCE [LARGE SCALE GENOMIC DNA]</scope>
    <source>
        <strain evidence="5">cv. PBC81</strain>
    </source>
</reference>
<keyword evidence="1" id="KW-0479">Metal-binding</keyword>
<dbReference type="PANTHER" id="PTHR35046">
    <property type="entry name" value="ZINC KNUCKLE (CCHC-TYPE) FAMILY PROTEIN"/>
    <property type="match status" value="1"/>
</dbReference>
<dbReference type="OrthoDB" id="1304363at2759"/>
<reference evidence="5" key="2">
    <citation type="journal article" date="2017" name="J. Anim. Genet.">
        <title>Multiple reference genome sequences of hot pepper reveal the massive evolution of plant disease resistance genes by retroduplication.</title>
        <authorList>
            <person name="Kim S."/>
            <person name="Park J."/>
            <person name="Yeom S.-I."/>
            <person name="Kim Y.-M."/>
            <person name="Seo E."/>
            <person name="Kim K.-T."/>
            <person name="Kim M.-S."/>
            <person name="Lee J.M."/>
            <person name="Cheong K."/>
            <person name="Shin H.-S."/>
            <person name="Kim S.-B."/>
            <person name="Han K."/>
            <person name="Lee J."/>
            <person name="Park M."/>
            <person name="Lee H.-A."/>
            <person name="Lee H.-Y."/>
            <person name="Lee Y."/>
            <person name="Oh S."/>
            <person name="Lee J.H."/>
            <person name="Choi E."/>
            <person name="Choi E."/>
            <person name="Lee S.E."/>
            <person name="Jeon J."/>
            <person name="Kim H."/>
            <person name="Choi G."/>
            <person name="Song H."/>
            <person name="Lee J."/>
            <person name="Lee S.-C."/>
            <person name="Kwon J.-K."/>
            <person name="Lee H.-Y."/>
            <person name="Koo N."/>
            <person name="Hong Y."/>
            <person name="Kim R.W."/>
            <person name="Kang W.-H."/>
            <person name="Huh J.H."/>
            <person name="Kang B.-C."/>
            <person name="Yang T.-J."/>
            <person name="Lee Y.-H."/>
            <person name="Bennetzen J.L."/>
            <person name="Choi D."/>
        </authorList>
    </citation>
    <scope>NUCLEOTIDE SEQUENCE [LARGE SCALE GENOMIC DNA]</scope>
    <source>
        <strain evidence="5">cv. PBC81</strain>
    </source>
</reference>
<keyword evidence="5" id="KW-1185">Reference proteome</keyword>
<dbReference type="SUPFAM" id="SSF56672">
    <property type="entry name" value="DNA/RNA polymerases"/>
    <property type="match status" value="1"/>
</dbReference>
<dbReference type="InterPro" id="IPR043502">
    <property type="entry name" value="DNA/RNA_pol_sf"/>
</dbReference>
<dbReference type="PROSITE" id="PS50158">
    <property type="entry name" value="ZF_CCHC"/>
    <property type="match status" value="1"/>
</dbReference>
<gene>
    <name evidence="4" type="ORF">CQW23_04246</name>
</gene>
<dbReference type="GO" id="GO:0008270">
    <property type="term" value="F:zinc ion binding"/>
    <property type="evidence" value="ECO:0007669"/>
    <property type="project" value="UniProtKB-KW"/>
</dbReference>
<evidence type="ECO:0000256" key="1">
    <source>
        <dbReference type="PROSITE-ProRule" id="PRU00047"/>
    </source>
</evidence>
<feature type="compositionally biased region" description="Basic and acidic residues" evidence="2">
    <location>
        <begin position="66"/>
        <end position="84"/>
    </location>
</feature>
<dbReference type="SUPFAM" id="SSF57756">
    <property type="entry name" value="Retrovirus zinc finger-like domains"/>
    <property type="match status" value="1"/>
</dbReference>
<sequence>MNKVAPPPPSWFEGKSNIFSNVKGFQCFKCHKWGHKTSKCPSWRNVILREGKLYFLGEELGLETVENEKASQDGERREAERPGDDNEEEVWPQGSVCSLIIDSRSCDNIASASMVDHLKLPTTPPASRIDQWLNDYGELKVTRQVVIRFKVRNYEDEVDLKSGYHQIHMQSGDERKTTFKTKFGLYE</sequence>
<dbReference type="AlphaFoldDB" id="A0A2G2XE64"/>
<dbReference type="Proteomes" id="UP000224567">
    <property type="component" value="Unassembled WGS sequence"/>
</dbReference>
<dbReference type="EMBL" id="MLFT02000002">
    <property type="protein sequence ID" value="PHT55760.1"/>
    <property type="molecule type" value="Genomic_DNA"/>
</dbReference>
<evidence type="ECO:0000313" key="4">
    <source>
        <dbReference type="EMBL" id="PHT55760.1"/>
    </source>
</evidence>
<dbReference type="InterPro" id="IPR036875">
    <property type="entry name" value="Znf_CCHC_sf"/>
</dbReference>
<feature type="region of interest" description="Disordered" evidence="2">
    <location>
        <begin position="66"/>
        <end position="90"/>
    </location>
</feature>
<evidence type="ECO:0000313" key="5">
    <source>
        <dbReference type="Proteomes" id="UP000224567"/>
    </source>
</evidence>
<comment type="caution">
    <text evidence="4">The sequence shown here is derived from an EMBL/GenBank/DDBJ whole genome shotgun (WGS) entry which is preliminary data.</text>
</comment>